<organism evidence="5 6">
    <name type="scientific">Chaetomium fimeti</name>
    <dbReference type="NCBI Taxonomy" id="1854472"/>
    <lineage>
        <taxon>Eukaryota</taxon>
        <taxon>Fungi</taxon>
        <taxon>Dikarya</taxon>
        <taxon>Ascomycota</taxon>
        <taxon>Pezizomycotina</taxon>
        <taxon>Sordariomycetes</taxon>
        <taxon>Sordariomycetidae</taxon>
        <taxon>Sordariales</taxon>
        <taxon>Chaetomiaceae</taxon>
        <taxon>Chaetomium</taxon>
    </lineage>
</organism>
<evidence type="ECO:0000313" key="6">
    <source>
        <dbReference type="Proteomes" id="UP001278766"/>
    </source>
</evidence>
<dbReference type="PANTHER" id="PTHR43808">
    <property type="entry name" value="ACETYLORNITHINE DEACETYLASE"/>
    <property type="match status" value="1"/>
</dbReference>
<dbReference type="Proteomes" id="UP001278766">
    <property type="component" value="Unassembled WGS sequence"/>
</dbReference>
<dbReference type="GO" id="GO:0046872">
    <property type="term" value="F:metal ion binding"/>
    <property type="evidence" value="ECO:0007669"/>
    <property type="project" value="UniProtKB-KW"/>
</dbReference>
<dbReference type="RefSeq" id="XP_062655448.1">
    <property type="nucleotide sequence ID" value="XM_062806882.1"/>
</dbReference>
<comment type="caution">
    <text evidence="5">The sequence shown here is derived from an EMBL/GenBank/DDBJ whole genome shotgun (WGS) entry which is preliminary data.</text>
</comment>
<name>A0AAE0LP90_9PEZI</name>
<reference evidence="5" key="2">
    <citation type="submission" date="2023-06" db="EMBL/GenBank/DDBJ databases">
        <authorList>
            <consortium name="Lawrence Berkeley National Laboratory"/>
            <person name="Haridas S."/>
            <person name="Hensen N."/>
            <person name="Bonometti L."/>
            <person name="Westerberg I."/>
            <person name="Brannstrom I.O."/>
            <person name="Guillou S."/>
            <person name="Cros-Aarteil S."/>
            <person name="Calhoun S."/>
            <person name="Kuo A."/>
            <person name="Mondo S."/>
            <person name="Pangilinan J."/>
            <person name="Riley R."/>
            <person name="Labutti K."/>
            <person name="Andreopoulos B."/>
            <person name="Lipzen A."/>
            <person name="Chen C."/>
            <person name="Yanf M."/>
            <person name="Daum C."/>
            <person name="Ng V."/>
            <person name="Clum A."/>
            <person name="Steindorff A."/>
            <person name="Ohm R."/>
            <person name="Martin F."/>
            <person name="Silar P."/>
            <person name="Natvig D."/>
            <person name="Lalanne C."/>
            <person name="Gautier V."/>
            <person name="Ament-Velasquez S.L."/>
            <person name="Kruys A."/>
            <person name="Hutchinson M.I."/>
            <person name="Powell A.J."/>
            <person name="Barry K."/>
            <person name="Miller A.N."/>
            <person name="Grigoriev I.V."/>
            <person name="Debuchy R."/>
            <person name="Gladieux P."/>
            <person name="Thoren M.H."/>
            <person name="Johannesson H."/>
        </authorList>
    </citation>
    <scope>NUCLEOTIDE SEQUENCE</scope>
    <source>
        <strain evidence="5">CBS 168.71</strain>
    </source>
</reference>
<dbReference type="Pfam" id="PF07687">
    <property type="entry name" value="M20_dimer"/>
    <property type="match status" value="1"/>
</dbReference>
<dbReference type="EMBL" id="JAUEPN010000008">
    <property type="protein sequence ID" value="KAK3291934.1"/>
    <property type="molecule type" value="Genomic_DNA"/>
</dbReference>
<keyword evidence="6" id="KW-1185">Reference proteome</keyword>
<proteinExistence type="predicted"/>
<evidence type="ECO:0000313" key="5">
    <source>
        <dbReference type="EMBL" id="KAK3291934.1"/>
    </source>
</evidence>
<dbReference type="PANTHER" id="PTHR43808:SF30">
    <property type="entry name" value="ACETYLORNITHINE DEACETYLASE"/>
    <property type="match status" value="1"/>
</dbReference>
<feature type="domain" description="Peptidase M20 dimerisation" evidence="4">
    <location>
        <begin position="260"/>
        <end position="346"/>
    </location>
</feature>
<gene>
    <name evidence="5" type="ORF">B0H64DRAFT_445944</name>
</gene>
<evidence type="ECO:0000256" key="1">
    <source>
        <dbReference type="ARBA" id="ARBA00022723"/>
    </source>
</evidence>
<evidence type="ECO:0000259" key="4">
    <source>
        <dbReference type="Pfam" id="PF07687"/>
    </source>
</evidence>
<feature type="signal peptide" evidence="3">
    <location>
        <begin position="1"/>
        <end position="20"/>
    </location>
</feature>
<dbReference type="GO" id="GO:0016787">
    <property type="term" value="F:hydrolase activity"/>
    <property type="evidence" value="ECO:0007669"/>
    <property type="project" value="UniProtKB-KW"/>
</dbReference>
<keyword evidence="1" id="KW-0479">Metal-binding</keyword>
<protein>
    <recommendedName>
        <fullName evidence="4">Peptidase M20 dimerisation domain-containing protein</fullName>
    </recommendedName>
</protein>
<dbReference type="InterPro" id="IPR011650">
    <property type="entry name" value="Peptidase_M20_dimer"/>
</dbReference>
<sequence>MRLTTPPLLLLSTLGTQTFAFLNPDTEQHPLAHHQHDNVLNGLDRVASDDDVPSYRVPLLSLHRALVDVPSISGTENDAAFLLGQALTELNYTVSLQPLPSTSTTENPNPQPRYNVLAWPGRDARRTLHNRTLITSHIDVVPPYLPYALDHTPIPPSHPVNFTTLPATTLVSGRGSVDAKASVAAQITATTLLLTSNTIPPESIVLLYVVGEETSGDGMKHFSQTLTTGHPPSDDAPANPTPQFHAAVFGEPTDNRLACGHKGITTGTLTATGRAGHSGYPWLGRSATAGLVHALEALLAADLGSSERYGNTTVNVGVLEGGVAANVIAAEASARLAVRIAVGERRTGRGVVEGRMRDVLAGVEGGEGLGLELTGGYGPVECRCEVEGFETMVANYGTDVPNLEGEHVSYLYGPGSILVEHGDDEGLTIGDLEESVEGYKRLIKYAVEAS</sequence>
<keyword evidence="3" id="KW-0732">Signal</keyword>
<dbReference type="GeneID" id="87843830"/>
<evidence type="ECO:0000256" key="3">
    <source>
        <dbReference type="SAM" id="SignalP"/>
    </source>
</evidence>
<dbReference type="Gene3D" id="3.40.630.10">
    <property type="entry name" value="Zn peptidases"/>
    <property type="match status" value="1"/>
</dbReference>
<feature type="chain" id="PRO_5042017775" description="Peptidase M20 dimerisation domain-containing protein" evidence="3">
    <location>
        <begin position="21"/>
        <end position="450"/>
    </location>
</feature>
<dbReference type="SUPFAM" id="SSF53187">
    <property type="entry name" value="Zn-dependent exopeptidases"/>
    <property type="match status" value="1"/>
</dbReference>
<dbReference type="InterPro" id="IPR050072">
    <property type="entry name" value="Peptidase_M20A"/>
</dbReference>
<accession>A0AAE0LP90</accession>
<dbReference type="Gene3D" id="3.30.70.360">
    <property type="match status" value="1"/>
</dbReference>
<evidence type="ECO:0000256" key="2">
    <source>
        <dbReference type="ARBA" id="ARBA00022801"/>
    </source>
</evidence>
<dbReference type="AlphaFoldDB" id="A0AAE0LP90"/>
<dbReference type="SUPFAM" id="SSF55031">
    <property type="entry name" value="Bacterial exopeptidase dimerisation domain"/>
    <property type="match status" value="1"/>
</dbReference>
<dbReference type="InterPro" id="IPR036264">
    <property type="entry name" value="Bact_exopeptidase_dim_dom"/>
</dbReference>
<keyword evidence="2" id="KW-0378">Hydrolase</keyword>
<reference evidence="5" key="1">
    <citation type="journal article" date="2023" name="Mol. Phylogenet. Evol.">
        <title>Genome-scale phylogeny and comparative genomics of the fungal order Sordariales.</title>
        <authorList>
            <person name="Hensen N."/>
            <person name="Bonometti L."/>
            <person name="Westerberg I."/>
            <person name="Brannstrom I.O."/>
            <person name="Guillou S."/>
            <person name="Cros-Aarteil S."/>
            <person name="Calhoun S."/>
            <person name="Haridas S."/>
            <person name="Kuo A."/>
            <person name="Mondo S."/>
            <person name="Pangilinan J."/>
            <person name="Riley R."/>
            <person name="LaButti K."/>
            <person name="Andreopoulos B."/>
            <person name="Lipzen A."/>
            <person name="Chen C."/>
            <person name="Yan M."/>
            <person name="Daum C."/>
            <person name="Ng V."/>
            <person name="Clum A."/>
            <person name="Steindorff A."/>
            <person name="Ohm R.A."/>
            <person name="Martin F."/>
            <person name="Silar P."/>
            <person name="Natvig D.O."/>
            <person name="Lalanne C."/>
            <person name="Gautier V."/>
            <person name="Ament-Velasquez S.L."/>
            <person name="Kruys A."/>
            <person name="Hutchinson M.I."/>
            <person name="Powell A.J."/>
            <person name="Barry K."/>
            <person name="Miller A.N."/>
            <person name="Grigoriev I.V."/>
            <person name="Debuchy R."/>
            <person name="Gladieux P."/>
            <person name="Hiltunen Thoren M."/>
            <person name="Johannesson H."/>
        </authorList>
    </citation>
    <scope>NUCLEOTIDE SEQUENCE</scope>
    <source>
        <strain evidence="5">CBS 168.71</strain>
    </source>
</reference>